<dbReference type="PANTHER" id="PTHR45642:SF139">
    <property type="entry name" value="SGNH HYDROLASE-TYPE ESTERASE DOMAIN-CONTAINING PROTEIN"/>
    <property type="match status" value="1"/>
</dbReference>
<evidence type="ECO:0000256" key="1">
    <source>
        <dbReference type="ARBA" id="ARBA00022729"/>
    </source>
</evidence>
<dbReference type="Proteomes" id="UP000442694">
    <property type="component" value="Unassembled WGS sequence"/>
</dbReference>
<dbReference type="InterPro" id="IPR036514">
    <property type="entry name" value="SGNH_hydro_sf"/>
</dbReference>
<dbReference type="Gene3D" id="3.40.50.1110">
    <property type="entry name" value="SGNH hydrolase"/>
    <property type="match status" value="1"/>
</dbReference>
<reference evidence="2 3" key="1">
    <citation type="submission" date="2019-10" db="EMBL/GenBank/DDBJ databases">
        <title>New genus of Silvanigrellaceae.</title>
        <authorList>
            <person name="Pitt A."/>
            <person name="Hahn M.W."/>
        </authorList>
    </citation>
    <scope>NUCLEOTIDE SEQUENCE [LARGE SCALE GENOMIC DNA]</scope>
    <source>
        <strain evidence="2 3">33A1-SZDP</strain>
    </source>
</reference>
<dbReference type="PANTHER" id="PTHR45642">
    <property type="entry name" value="GDSL ESTERASE/LIPASE EXL3"/>
    <property type="match status" value="1"/>
</dbReference>
<dbReference type="InterPro" id="IPR008265">
    <property type="entry name" value="Lipase_GDSL_AS"/>
</dbReference>
<dbReference type="EMBL" id="WFLN01000005">
    <property type="protein sequence ID" value="KAB8032256.1"/>
    <property type="molecule type" value="Genomic_DNA"/>
</dbReference>
<dbReference type="InterPro" id="IPR001087">
    <property type="entry name" value="GDSL"/>
</dbReference>
<dbReference type="PROSITE" id="PS01098">
    <property type="entry name" value="LIPASE_GDSL_SER"/>
    <property type="match status" value="1"/>
</dbReference>
<dbReference type="GO" id="GO:0016298">
    <property type="term" value="F:lipase activity"/>
    <property type="evidence" value="ECO:0007669"/>
    <property type="project" value="InterPro"/>
</dbReference>
<evidence type="ECO:0000313" key="3">
    <source>
        <dbReference type="Proteomes" id="UP000442694"/>
    </source>
</evidence>
<dbReference type="CDD" id="cd01846">
    <property type="entry name" value="fatty_acyltransferase_like"/>
    <property type="match status" value="1"/>
</dbReference>
<protein>
    <recommendedName>
        <fullName evidence="4">Phospholipase/lecithinase/hemolysin</fullName>
    </recommendedName>
</protein>
<name>A0A833N4P7_9BACT</name>
<dbReference type="AlphaFoldDB" id="A0A833N4P7"/>
<accession>A0A833N4P7</accession>
<evidence type="ECO:0000313" key="2">
    <source>
        <dbReference type="EMBL" id="KAB8032256.1"/>
    </source>
</evidence>
<dbReference type="Pfam" id="PF00657">
    <property type="entry name" value="Lipase_GDSL"/>
    <property type="match status" value="1"/>
</dbReference>
<comment type="caution">
    <text evidence="2">The sequence shown here is derived from an EMBL/GenBank/DDBJ whole genome shotgun (WGS) entry which is preliminary data.</text>
</comment>
<proteinExistence type="predicted"/>
<keyword evidence="1" id="KW-0732">Signal</keyword>
<keyword evidence="3" id="KW-1185">Reference proteome</keyword>
<dbReference type="SUPFAM" id="SSF52266">
    <property type="entry name" value="SGNH hydrolase"/>
    <property type="match status" value="1"/>
</dbReference>
<dbReference type="GO" id="GO:0006629">
    <property type="term" value="P:lipid metabolic process"/>
    <property type="evidence" value="ECO:0007669"/>
    <property type="project" value="InterPro"/>
</dbReference>
<gene>
    <name evidence="2" type="ORF">GCL57_06300</name>
</gene>
<dbReference type="RefSeq" id="WP_152212495.1">
    <property type="nucleotide sequence ID" value="NZ_WFLN01000005.1"/>
</dbReference>
<sequence>MKTIRCSIKQVLNGRKLIGKTKETAIQECLNEVHEKIYKKSINPINIKLCLKICLCLENDSKQIFSQNFLDNIGELNKNQNFIFRKVLPRSIQKFIAYLYISFESNQKKFIGQNKSYIDPQTLNIEAFKIWFMSKLNINESTYIYIIEKDYIKDIFHETSKKIQLGSTPNKKVSRIVVFGDSLSDAGLMYSSALGKVFLKLNEFNKNIKILNNSPHGRFTNGYVWCDIIPAYLLFMAENKKENKYYTYEDILTHRLNKNRVDQFLLNYAKGGSTAGNYSLFTNISSLQCKTIVLGMILDCLENQVDRHLKEHTNIANNLNIIWAGPNDLVTLGWENIKGIECAQKGIFNTINKLKAYGAKNFLLINMPDIYISPQFQSASQETRNHISCLVDKFNADLEKKSKKENIKLFDIRHVIRDLSKNNFKYYEYEGFRYDINLTNTHEGIALVDEIKKNERYMYFDDLHPSSVTHGLLGFVIAKYILNNFEFKQERTLPIQRSHSCQF</sequence>
<evidence type="ECO:0008006" key="4">
    <source>
        <dbReference type="Google" id="ProtNLM"/>
    </source>
</evidence>
<organism evidence="2 3">
    <name type="scientific">Fluviispira multicolorata</name>
    <dbReference type="NCBI Taxonomy" id="2654512"/>
    <lineage>
        <taxon>Bacteria</taxon>
        <taxon>Pseudomonadati</taxon>
        <taxon>Bdellovibrionota</taxon>
        <taxon>Oligoflexia</taxon>
        <taxon>Silvanigrellales</taxon>
        <taxon>Silvanigrellaceae</taxon>
        <taxon>Fluviispira</taxon>
    </lineage>
</organism>
<dbReference type="InterPro" id="IPR050592">
    <property type="entry name" value="GDSL_lipolytic_enzyme"/>
</dbReference>